<gene>
    <name evidence="4" type="ORF">E6C70_15750</name>
</gene>
<feature type="domain" description="PucR C-terminal helix-turn-helix" evidence="3">
    <location>
        <begin position="469"/>
        <end position="527"/>
    </location>
</feature>
<dbReference type="Pfam" id="PF13556">
    <property type="entry name" value="HTH_30"/>
    <property type="match status" value="1"/>
</dbReference>
<evidence type="ECO:0000259" key="3">
    <source>
        <dbReference type="Pfam" id="PF13556"/>
    </source>
</evidence>
<dbReference type="InterPro" id="IPR025736">
    <property type="entry name" value="PucR_C-HTH_dom"/>
</dbReference>
<dbReference type="PANTHER" id="PTHR33744">
    <property type="entry name" value="CARBOHYDRATE DIACID REGULATOR"/>
    <property type="match status" value="1"/>
</dbReference>
<dbReference type="InterPro" id="IPR012914">
    <property type="entry name" value="PucR_dom"/>
</dbReference>
<dbReference type="EMBL" id="SSSN01000015">
    <property type="protein sequence ID" value="THG29071.1"/>
    <property type="molecule type" value="Genomic_DNA"/>
</dbReference>
<keyword evidence="5" id="KW-1185">Reference proteome</keyword>
<evidence type="ECO:0000313" key="4">
    <source>
        <dbReference type="EMBL" id="THG29071.1"/>
    </source>
</evidence>
<evidence type="ECO:0000259" key="2">
    <source>
        <dbReference type="Pfam" id="PF07905"/>
    </source>
</evidence>
<dbReference type="AlphaFoldDB" id="A0A4S4FG46"/>
<dbReference type="Proteomes" id="UP000307380">
    <property type="component" value="Unassembled WGS sequence"/>
</dbReference>
<dbReference type="Gene3D" id="1.10.10.2840">
    <property type="entry name" value="PucR C-terminal helix-turn-helix domain"/>
    <property type="match status" value="1"/>
</dbReference>
<organism evidence="4 5">
    <name type="scientific">Orlajensenia flava</name>
    <dbReference type="NCBI Taxonomy" id="2565934"/>
    <lineage>
        <taxon>Bacteria</taxon>
        <taxon>Bacillati</taxon>
        <taxon>Actinomycetota</taxon>
        <taxon>Actinomycetes</taxon>
        <taxon>Micrococcales</taxon>
        <taxon>Microbacteriaceae</taxon>
        <taxon>Orlajensenia</taxon>
    </lineage>
</organism>
<evidence type="ECO:0000256" key="1">
    <source>
        <dbReference type="SAM" id="MobiDB-lite"/>
    </source>
</evidence>
<dbReference type="InterPro" id="IPR042070">
    <property type="entry name" value="PucR_C-HTH_sf"/>
</dbReference>
<evidence type="ECO:0000313" key="5">
    <source>
        <dbReference type="Proteomes" id="UP000307380"/>
    </source>
</evidence>
<feature type="domain" description="Purine catabolism PurC-like" evidence="2">
    <location>
        <begin position="30"/>
        <end position="151"/>
    </location>
</feature>
<accession>A0A4S4FG46</accession>
<feature type="region of interest" description="Disordered" evidence="1">
    <location>
        <begin position="1"/>
        <end position="24"/>
    </location>
</feature>
<proteinExistence type="predicted"/>
<dbReference type="InterPro" id="IPR051448">
    <property type="entry name" value="CdaR-like_regulators"/>
</dbReference>
<protein>
    <submittedName>
        <fullName evidence="4">PucR family transcriptional regulator</fullName>
    </submittedName>
</protein>
<dbReference type="Pfam" id="PF07905">
    <property type="entry name" value="PucR"/>
    <property type="match status" value="1"/>
</dbReference>
<dbReference type="OrthoDB" id="2973014at2"/>
<comment type="caution">
    <text evidence="4">The sequence shown here is derived from an EMBL/GenBank/DDBJ whole genome shotgun (WGS) entry which is preliminary data.</text>
</comment>
<feature type="compositionally biased region" description="Basic and acidic residues" evidence="1">
    <location>
        <begin position="1"/>
        <end position="20"/>
    </location>
</feature>
<reference evidence="4 5" key="1">
    <citation type="submission" date="2019-04" db="EMBL/GenBank/DDBJ databases">
        <authorList>
            <person name="Jiang L."/>
        </authorList>
    </citation>
    <scope>NUCLEOTIDE SEQUENCE [LARGE SCALE GENOMIC DNA]</scope>
    <source>
        <strain evidence="4 5">YIM 131861</strain>
    </source>
</reference>
<sequence length="530" mass="56235">MSERRGSPSTDTDRPEDVAHRPGVLPTVRDVLRMPVMVQGRPEVLTAVESLDRPVRWVHVSDSMGAPDLLDGGELLLSTGAGWADDPDTLAAFVGRLASVPIAGLVLELGARFVTAPPTLVAACRFRGIPLIVLHRVVKFVAVTEAVHGRIIHEQTEALRVRDRLHDLFIGLSLRGSTPDYIVSQLAKVLRAPVVLEDLSHRVVAVETLDAGDEVLVGWESTSRSPQADWLVVPVEARGLRWGYLIALPGEPHTAGREQVMQQAAVALAIGRLADGDADEWTRRGQEQLLGDLLGARFASSAAVTARFEAAGLPIAGRGLIGVAVASATTDLPARLRAFASELGGPAIVAASSAGVTIAAISLPASTLLTDAVVDRAARGLAAGVPEAVVALGAVAQDVAGLLGSIQEAGELLRSTTSERGSGVRVLRVQRRPLLRLVTAFADDPRLQAHSERMLRPLIEYDLDHGGDLLEVLRAYVSFPGNRTKAASAGHLSRSVFYQRIALIEDLLDVDLDDGETVSALHAALLARRG</sequence>
<dbReference type="PANTHER" id="PTHR33744:SF1">
    <property type="entry name" value="DNA-BINDING TRANSCRIPTIONAL ACTIVATOR ADER"/>
    <property type="match status" value="1"/>
</dbReference>
<name>A0A4S4FG46_9MICO</name>